<evidence type="ECO:0000256" key="7">
    <source>
        <dbReference type="ARBA" id="ARBA00060764"/>
    </source>
</evidence>
<dbReference type="InterPro" id="IPR013149">
    <property type="entry name" value="ADH-like_C"/>
</dbReference>
<evidence type="ECO:0000256" key="8">
    <source>
        <dbReference type="RuleBase" id="RU361277"/>
    </source>
</evidence>
<dbReference type="PANTHER" id="PTHR43880:SF5">
    <property type="entry name" value="ALCOHOL DEHYDROGENASE-LIKE 6"/>
    <property type="match status" value="1"/>
</dbReference>
<dbReference type="PANTHER" id="PTHR43880">
    <property type="entry name" value="ALCOHOL DEHYDROGENASE"/>
    <property type="match status" value="1"/>
</dbReference>
<name>A0AAV0IRA2_9ROSI</name>
<dbReference type="Gene3D" id="3.90.180.10">
    <property type="entry name" value="Medium-chain alcohol dehydrogenases, catalytic domain"/>
    <property type="match status" value="1"/>
</dbReference>
<keyword evidence="4 8" id="KW-0862">Zinc</keyword>
<evidence type="ECO:0000256" key="4">
    <source>
        <dbReference type="ARBA" id="ARBA00022833"/>
    </source>
</evidence>
<comment type="cofactor">
    <cofactor evidence="1 8">
        <name>Zn(2+)</name>
        <dbReference type="ChEBI" id="CHEBI:29105"/>
    </cofactor>
</comment>
<dbReference type="SUPFAM" id="SSF50129">
    <property type="entry name" value="GroES-like"/>
    <property type="match status" value="1"/>
</dbReference>
<evidence type="ECO:0000259" key="9">
    <source>
        <dbReference type="Pfam" id="PF00107"/>
    </source>
</evidence>
<dbReference type="PROSITE" id="PS00059">
    <property type="entry name" value="ADH_ZINC"/>
    <property type="match status" value="1"/>
</dbReference>
<evidence type="ECO:0000259" key="10">
    <source>
        <dbReference type="Pfam" id="PF08240"/>
    </source>
</evidence>
<dbReference type="EMBL" id="CAMGYJ010000004">
    <property type="protein sequence ID" value="CAI0400185.1"/>
    <property type="molecule type" value="Genomic_DNA"/>
</dbReference>
<comment type="similarity">
    <text evidence="7">Belongs to the zinc-containing alcohol dehydrogenase family. Class-IV subfamily.</text>
</comment>
<evidence type="ECO:0000256" key="6">
    <source>
        <dbReference type="ARBA" id="ARBA00023027"/>
    </source>
</evidence>
<reference evidence="11" key="1">
    <citation type="submission" date="2022-08" db="EMBL/GenBank/DDBJ databases">
        <authorList>
            <person name="Gutierrez-Valencia J."/>
        </authorList>
    </citation>
    <scope>NUCLEOTIDE SEQUENCE</scope>
</reference>
<dbReference type="FunFam" id="3.90.180.10:FF:000067">
    <property type="entry name" value="alcohol dehydrogenase 1-like isoform X1"/>
    <property type="match status" value="1"/>
</dbReference>
<comment type="subunit">
    <text evidence="2">Homodimer.</text>
</comment>
<dbReference type="InterPro" id="IPR013154">
    <property type="entry name" value="ADH-like_N"/>
</dbReference>
<dbReference type="GO" id="GO:0046294">
    <property type="term" value="P:formaldehyde catabolic process"/>
    <property type="evidence" value="ECO:0007669"/>
    <property type="project" value="TreeGrafter"/>
</dbReference>
<keyword evidence="6" id="KW-0520">NAD</keyword>
<protein>
    <recommendedName>
        <fullName evidence="13">Alcohol dehydrogenase-like 6</fullName>
    </recommendedName>
</protein>
<dbReference type="AlphaFoldDB" id="A0AAV0IRA2"/>
<evidence type="ECO:0000313" key="12">
    <source>
        <dbReference type="Proteomes" id="UP001154282"/>
    </source>
</evidence>
<dbReference type="SUPFAM" id="SSF51735">
    <property type="entry name" value="NAD(P)-binding Rossmann-fold domains"/>
    <property type="match status" value="1"/>
</dbReference>
<evidence type="ECO:0000313" key="11">
    <source>
        <dbReference type="EMBL" id="CAI0400185.1"/>
    </source>
</evidence>
<dbReference type="InterPro" id="IPR011032">
    <property type="entry name" value="GroES-like_sf"/>
</dbReference>
<dbReference type="GO" id="GO:0051903">
    <property type="term" value="F:S-(hydroxymethyl)glutathione dehydrogenase [NAD(P)+] activity"/>
    <property type="evidence" value="ECO:0007669"/>
    <property type="project" value="TreeGrafter"/>
</dbReference>
<accession>A0AAV0IRA2</accession>
<dbReference type="FunFam" id="3.40.50.720:FF:000003">
    <property type="entry name" value="S-(hydroxymethyl)glutathione dehydrogenase"/>
    <property type="match status" value="1"/>
</dbReference>
<evidence type="ECO:0000256" key="5">
    <source>
        <dbReference type="ARBA" id="ARBA00023002"/>
    </source>
</evidence>
<dbReference type="Proteomes" id="UP001154282">
    <property type="component" value="Unassembled WGS sequence"/>
</dbReference>
<feature type="domain" description="Alcohol dehydrogenase-like C-terminal" evidence="9">
    <location>
        <begin position="213"/>
        <end position="292"/>
    </location>
</feature>
<evidence type="ECO:0008006" key="13">
    <source>
        <dbReference type="Google" id="ProtNLM"/>
    </source>
</evidence>
<dbReference type="Gene3D" id="3.40.50.720">
    <property type="entry name" value="NAD(P)-binding Rossmann-like Domain"/>
    <property type="match status" value="1"/>
</dbReference>
<dbReference type="Pfam" id="PF08240">
    <property type="entry name" value="ADH_N"/>
    <property type="match status" value="1"/>
</dbReference>
<dbReference type="InterPro" id="IPR002328">
    <property type="entry name" value="ADH_Zn_CS"/>
</dbReference>
<dbReference type="Pfam" id="PF00107">
    <property type="entry name" value="ADH_zinc_N"/>
    <property type="match status" value="1"/>
</dbReference>
<proteinExistence type="inferred from homology"/>
<feature type="domain" description="Alcohol dehydrogenase-like N-terminal" evidence="10">
    <location>
        <begin position="42"/>
        <end position="170"/>
    </location>
</feature>
<keyword evidence="12" id="KW-1185">Reference proteome</keyword>
<dbReference type="InterPro" id="IPR036291">
    <property type="entry name" value="NAD(P)-bd_dom_sf"/>
</dbReference>
<evidence type="ECO:0000256" key="1">
    <source>
        <dbReference type="ARBA" id="ARBA00001947"/>
    </source>
</evidence>
<evidence type="ECO:0000256" key="2">
    <source>
        <dbReference type="ARBA" id="ARBA00011738"/>
    </source>
</evidence>
<evidence type="ECO:0000256" key="3">
    <source>
        <dbReference type="ARBA" id="ARBA00022723"/>
    </source>
</evidence>
<dbReference type="GO" id="GO:0008270">
    <property type="term" value="F:zinc ion binding"/>
    <property type="evidence" value="ECO:0007669"/>
    <property type="project" value="InterPro"/>
</dbReference>
<dbReference type="GO" id="GO:0005829">
    <property type="term" value="C:cytosol"/>
    <property type="evidence" value="ECO:0007669"/>
    <property type="project" value="TreeGrafter"/>
</dbReference>
<sequence length="410" mass="44007">MSPSSSAEDSSSPAVITCKAAVAWGAGEPLVMEEVELSPPHPHEIRIKVFSSSLCRSDISAWESQLLQAIFPRIFGHEASGIVESIGEGVTEFREGDHVLTVFTGECRTCRQCTSGKSNVCQVLGLERRGVMHSDQKTRFSIKGKPVFHYCAVSSFSEYTVVHSGCAVKVSPNAPLEKICLLSCGVAAGLGAAWNVAAVSEGSTVVIFGLGTVGLSVAQGARLKGASRIIGVDTNPDKCEKASDNNLCVPVFDVILLNFLSQVIKRITDGGADYSFECIGDTGMITTALQSCCDVIHPSTFKPRTSPFPHIVILHGILNLTSKFICLVCFIWHQGWGLTVTLGVPKVKPEMSAHYGLLLTGRTLKGTIFGGWKPKSDLPSLVDMYMNKASTSILPSITTLLHVYFLVILE</sequence>
<comment type="caution">
    <text evidence="11">The sequence shown here is derived from an EMBL/GenBank/DDBJ whole genome shotgun (WGS) entry which is preliminary data.</text>
</comment>
<gene>
    <name evidence="11" type="ORF">LITE_LOCUS10649</name>
</gene>
<organism evidence="11 12">
    <name type="scientific">Linum tenue</name>
    <dbReference type="NCBI Taxonomy" id="586396"/>
    <lineage>
        <taxon>Eukaryota</taxon>
        <taxon>Viridiplantae</taxon>
        <taxon>Streptophyta</taxon>
        <taxon>Embryophyta</taxon>
        <taxon>Tracheophyta</taxon>
        <taxon>Spermatophyta</taxon>
        <taxon>Magnoliopsida</taxon>
        <taxon>eudicotyledons</taxon>
        <taxon>Gunneridae</taxon>
        <taxon>Pentapetalae</taxon>
        <taxon>rosids</taxon>
        <taxon>fabids</taxon>
        <taxon>Malpighiales</taxon>
        <taxon>Linaceae</taxon>
        <taxon>Linum</taxon>
    </lineage>
</organism>
<keyword evidence="3 8" id="KW-0479">Metal-binding</keyword>
<keyword evidence="5" id="KW-0560">Oxidoreductase</keyword>